<evidence type="ECO:0000259" key="9">
    <source>
        <dbReference type="Pfam" id="PF07731"/>
    </source>
</evidence>
<dbReference type="CDD" id="cd13880">
    <property type="entry name" value="CuRO_2_MaLCC_like"/>
    <property type="match status" value="1"/>
</dbReference>
<dbReference type="FunFam" id="2.60.40.420:FF:000021">
    <property type="entry name" value="Extracellular dihydrogeodin oxidase/laccase"/>
    <property type="match status" value="1"/>
</dbReference>
<keyword evidence="3" id="KW-0677">Repeat</keyword>
<evidence type="ECO:0000256" key="6">
    <source>
        <dbReference type="ARBA" id="ARBA00023180"/>
    </source>
</evidence>
<dbReference type="InterPro" id="IPR045087">
    <property type="entry name" value="Cu-oxidase_fam"/>
</dbReference>
<dbReference type="InterPro" id="IPR011706">
    <property type="entry name" value="Cu-oxidase_C"/>
</dbReference>
<keyword evidence="7" id="KW-0732">Signal</keyword>
<keyword evidence="4" id="KW-0560">Oxidoreductase</keyword>
<dbReference type="CDD" id="cd13901">
    <property type="entry name" value="CuRO_3_MaLCC_like"/>
    <property type="match status" value="1"/>
</dbReference>
<keyword evidence="2" id="KW-0479">Metal-binding</keyword>
<comment type="similarity">
    <text evidence="1">Belongs to the multicopper oxidase family.</text>
</comment>
<reference evidence="11" key="1">
    <citation type="submission" date="2023-06" db="EMBL/GenBank/DDBJ databases">
        <title>Genome-scale phylogeny and comparative genomics of the fungal order Sordariales.</title>
        <authorList>
            <consortium name="Lawrence Berkeley National Laboratory"/>
            <person name="Hensen N."/>
            <person name="Bonometti L."/>
            <person name="Westerberg I."/>
            <person name="Brannstrom I.O."/>
            <person name="Guillou S."/>
            <person name="Cros-Aarteil S."/>
            <person name="Calhoun S."/>
            <person name="Haridas S."/>
            <person name="Kuo A."/>
            <person name="Mondo S."/>
            <person name="Pangilinan J."/>
            <person name="Riley R."/>
            <person name="Labutti K."/>
            <person name="Andreopoulos B."/>
            <person name="Lipzen A."/>
            <person name="Chen C."/>
            <person name="Yanf M."/>
            <person name="Daum C."/>
            <person name="Ng V."/>
            <person name="Clum A."/>
            <person name="Steindorff A."/>
            <person name="Ohm R."/>
            <person name="Martin F."/>
            <person name="Silar P."/>
            <person name="Natvig D."/>
            <person name="Lalanne C."/>
            <person name="Gautier V."/>
            <person name="Ament-Velasquez S.L."/>
            <person name="Kruys A."/>
            <person name="Hutchinson M.I."/>
            <person name="Powell A.J."/>
            <person name="Barry K."/>
            <person name="Miller A.N."/>
            <person name="Grigoriev I.V."/>
            <person name="Debuchy R."/>
            <person name="Gladieux P."/>
            <person name="Thoren M.H."/>
            <person name="Johannesson H."/>
        </authorList>
    </citation>
    <scope>NUCLEOTIDE SEQUENCE</scope>
    <source>
        <strain evidence="11">CBS 540.89</strain>
    </source>
</reference>
<evidence type="ECO:0000259" key="10">
    <source>
        <dbReference type="Pfam" id="PF07732"/>
    </source>
</evidence>
<feature type="domain" description="Plastocyanin-like" evidence="8">
    <location>
        <begin position="192"/>
        <end position="339"/>
    </location>
</feature>
<dbReference type="GO" id="GO:0016491">
    <property type="term" value="F:oxidoreductase activity"/>
    <property type="evidence" value="ECO:0007669"/>
    <property type="project" value="UniProtKB-KW"/>
</dbReference>
<protein>
    <submittedName>
        <fullName evidence="11">Multicopper oxidase-domain-containing protein</fullName>
    </submittedName>
</protein>
<dbReference type="InterPro" id="IPR011707">
    <property type="entry name" value="Cu-oxidase-like_N"/>
</dbReference>
<dbReference type="CDD" id="cd13854">
    <property type="entry name" value="CuRO_1_MaLCC_like"/>
    <property type="match status" value="1"/>
</dbReference>
<dbReference type="Pfam" id="PF07732">
    <property type="entry name" value="Cu-oxidase_3"/>
    <property type="match status" value="1"/>
</dbReference>
<keyword evidence="12" id="KW-1185">Reference proteome</keyword>
<evidence type="ECO:0000256" key="1">
    <source>
        <dbReference type="ARBA" id="ARBA00010609"/>
    </source>
</evidence>
<dbReference type="Gene3D" id="2.60.40.420">
    <property type="entry name" value="Cupredoxins - blue copper proteins"/>
    <property type="match status" value="3"/>
</dbReference>
<proteinExistence type="inferred from homology"/>
<evidence type="ECO:0000256" key="3">
    <source>
        <dbReference type="ARBA" id="ARBA00022737"/>
    </source>
</evidence>
<feature type="domain" description="Plastocyanin-like" evidence="9">
    <location>
        <begin position="436"/>
        <end position="536"/>
    </location>
</feature>
<dbReference type="FunFam" id="2.60.40.420:FF:000038">
    <property type="entry name" value="Extracellular dihydrogeodin oxidase/laccase"/>
    <property type="match status" value="1"/>
</dbReference>
<dbReference type="Pfam" id="PF07731">
    <property type="entry name" value="Cu-oxidase_2"/>
    <property type="match status" value="1"/>
</dbReference>
<evidence type="ECO:0000313" key="12">
    <source>
        <dbReference type="Proteomes" id="UP001172159"/>
    </source>
</evidence>
<dbReference type="PANTHER" id="PTHR11709">
    <property type="entry name" value="MULTI-COPPER OXIDASE"/>
    <property type="match status" value="1"/>
</dbReference>
<evidence type="ECO:0000259" key="8">
    <source>
        <dbReference type="Pfam" id="PF00394"/>
    </source>
</evidence>
<sequence>MPSNLFALHLLSSGSLPTVAAPLEHSKRQSCANGPTVRNCWGDFSIDDDVTYTWPDTGVTRSYSFDVGLATLAPDEVEKVMMVVNGQYPGPTIEANWGDNVQVEVCNNLPENGTSIHFHGVRHFNTNHADGAVSQTECPIAPGDCHSYHFKATQHGSSWYHSHYSLQYGDGLLGPMVIHGPTTANWDIDLGPLLITDYYHESVFDLAEQPLTRIIGTPPVAVNGLMNGKNEYLTGTGSRAEFTFTPGKKHLLRLVNTGSEMIFRFAVDQHRMTVVAMDFIPIQPYETESLLIAVGQRYDVIIEADQSPDISYWARGVPMTSCFAINLMPTDIRAIVRYSSPTPVTGDPTSNSWLMLDTCADEDLSNLVPYIPHSVGSSSLTENFDAVLLPSPGDSYAVRWRVGGSEPYNPPKDNPVVKQVIDTSAVNLTAVFNPLDLTSLAPSSWVYLIVESLVPLPHPLHLHGHDTYILARGTGPYVQLLTNLELGSPPRRDTFNLPQNGYVVLAFQNDNPGSWLLHCHLQWHLHDGFALSVVEGTSGAIQDVYGGGEDAEMRRVCQNWGLSGLEGRH</sequence>
<dbReference type="Pfam" id="PF00394">
    <property type="entry name" value="Cu-oxidase"/>
    <property type="match status" value="1"/>
</dbReference>
<dbReference type="PANTHER" id="PTHR11709:SF502">
    <property type="entry name" value="MULTICOPPER OXIDASE"/>
    <property type="match status" value="1"/>
</dbReference>
<dbReference type="GO" id="GO:0005507">
    <property type="term" value="F:copper ion binding"/>
    <property type="evidence" value="ECO:0007669"/>
    <property type="project" value="InterPro"/>
</dbReference>
<organism evidence="11 12">
    <name type="scientific">Apiosordaria backusii</name>
    <dbReference type="NCBI Taxonomy" id="314023"/>
    <lineage>
        <taxon>Eukaryota</taxon>
        <taxon>Fungi</taxon>
        <taxon>Dikarya</taxon>
        <taxon>Ascomycota</taxon>
        <taxon>Pezizomycotina</taxon>
        <taxon>Sordariomycetes</taxon>
        <taxon>Sordariomycetidae</taxon>
        <taxon>Sordariales</taxon>
        <taxon>Lasiosphaeriaceae</taxon>
        <taxon>Apiosordaria</taxon>
    </lineage>
</organism>
<name>A0AA40B223_9PEZI</name>
<keyword evidence="6" id="KW-0325">Glycoprotein</keyword>
<dbReference type="InterPro" id="IPR008972">
    <property type="entry name" value="Cupredoxin"/>
</dbReference>
<feature type="signal peptide" evidence="7">
    <location>
        <begin position="1"/>
        <end position="20"/>
    </location>
</feature>
<keyword evidence="5" id="KW-0186">Copper</keyword>
<accession>A0AA40B223</accession>
<evidence type="ECO:0000256" key="7">
    <source>
        <dbReference type="SAM" id="SignalP"/>
    </source>
</evidence>
<feature type="chain" id="PRO_5041224910" evidence="7">
    <location>
        <begin position="21"/>
        <end position="569"/>
    </location>
</feature>
<evidence type="ECO:0000256" key="4">
    <source>
        <dbReference type="ARBA" id="ARBA00023002"/>
    </source>
</evidence>
<evidence type="ECO:0000313" key="11">
    <source>
        <dbReference type="EMBL" id="KAK0726237.1"/>
    </source>
</evidence>
<evidence type="ECO:0000256" key="5">
    <source>
        <dbReference type="ARBA" id="ARBA00023008"/>
    </source>
</evidence>
<dbReference type="SUPFAM" id="SSF49503">
    <property type="entry name" value="Cupredoxins"/>
    <property type="match status" value="3"/>
</dbReference>
<dbReference type="Proteomes" id="UP001172159">
    <property type="component" value="Unassembled WGS sequence"/>
</dbReference>
<dbReference type="AlphaFoldDB" id="A0AA40B223"/>
<dbReference type="EMBL" id="JAUKTV010000010">
    <property type="protein sequence ID" value="KAK0726237.1"/>
    <property type="molecule type" value="Genomic_DNA"/>
</dbReference>
<gene>
    <name evidence="11" type="ORF">B0T21DRAFT_385550</name>
</gene>
<feature type="domain" description="Plastocyanin-like" evidence="10">
    <location>
        <begin position="72"/>
        <end position="181"/>
    </location>
</feature>
<dbReference type="InterPro" id="IPR001117">
    <property type="entry name" value="Cu-oxidase_2nd"/>
</dbReference>
<comment type="caution">
    <text evidence="11">The sequence shown here is derived from an EMBL/GenBank/DDBJ whole genome shotgun (WGS) entry which is preliminary data.</text>
</comment>
<evidence type="ECO:0000256" key="2">
    <source>
        <dbReference type="ARBA" id="ARBA00022723"/>
    </source>
</evidence>